<accession>A0A6I9YWS2</accession>
<dbReference type="OrthoDB" id="10255964at2759"/>
<feature type="domain" description="SH3" evidence="3">
    <location>
        <begin position="50"/>
        <end position="107"/>
    </location>
</feature>
<evidence type="ECO:0000256" key="1">
    <source>
        <dbReference type="ARBA" id="ARBA00022443"/>
    </source>
</evidence>
<keyword evidence="1 2" id="KW-0728">SH3 domain</keyword>
<dbReference type="FunFam" id="2.30.30.40:FF:000150">
    <property type="entry name" value="Proline-serine-threonine phosphatase interacting protein 1"/>
    <property type="match status" value="1"/>
</dbReference>
<dbReference type="SUPFAM" id="SSF50044">
    <property type="entry name" value="SH3-domain"/>
    <property type="match status" value="1"/>
</dbReference>
<evidence type="ECO:0000256" key="2">
    <source>
        <dbReference type="PROSITE-ProRule" id="PRU00192"/>
    </source>
</evidence>
<dbReference type="RefSeq" id="XP_013928055.1">
    <property type="nucleotide sequence ID" value="XM_014072580.1"/>
</dbReference>
<proteinExistence type="predicted"/>
<reference evidence="5" key="1">
    <citation type="submission" date="2025-08" db="UniProtKB">
        <authorList>
            <consortium name="RefSeq"/>
        </authorList>
    </citation>
    <scope>IDENTIFICATION</scope>
</reference>
<dbReference type="SMART" id="SM00326">
    <property type="entry name" value="SH3"/>
    <property type="match status" value="1"/>
</dbReference>
<dbReference type="PRINTS" id="PR00452">
    <property type="entry name" value="SH3DOMAIN"/>
</dbReference>
<dbReference type="Gene3D" id="2.30.30.40">
    <property type="entry name" value="SH3 Domains"/>
    <property type="match status" value="1"/>
</dbReference>
<dbReference type="PANTHER" id="PTHR14167">
    <property type="entry name" value="SH3 DOMAIN-CONTAINING"/>
    <property type="match status" value="1"/>
</dbReference>
<keyword evidence="4" id="KW-1185">Reference proteome</keyword>
<evidence type="ECO:0000313" key="4">
    <source>
        <dbReference type="Proteomes" id="UP000504617"/>
    </source>
</evidence>
<name>A0A6I9YWS2_9SAUR</name>
<dbReference type="InterPro" id="IPR001452">
    <property type="entry name" value="SH3_domain"/>
</dbReference>
<dbReference type="Proteomes" id="UP000504617">
    <property type="component" value="Unplaced"/>
</dbReference>
<dbReference type="InterPro" id="IPR050384">
    <property type="entry name" value="Endophilin_SH3RF"/>
</dbReference>
<dbReference type="PRINTS" id="PR01887">
    <property type="entry name" value="SPECTRNALPHA"/>
</dbReference>
<protein>
    <submittedName>
        <fullName evidence="5">Proline-serine-threonine phosphatase-interacting protein 1-like</fullName>
    </submittedName>
</protein>
<evidence type="ECO:0000313" key="5">
    <source>
        <dbReference type="RefSeq" id="XP_013928055.1"/>
    </source>
</evidence>
<dbReference type="InterPro" id="IPR036028">
    <property type="entry name" value="SH3-like_dom_sf"/>
</dbReference>
<evidence type="ECO:0000259" key="3">
    <source>
        <dbReference type="PROSITE" id="PS50002"/>
    </source>
</evidence>
<dbReference type="KEGG" id="tsr:106553985"/>
<dbReference type="PROSITE" id="PS50002">
    <property type="entry name" value="SH3"/>
    <property type="match status" value="1"/>
</dbReference>
<dbReference type="Pfam" id="PF00018">
    <property type="entry name" value="SH3_1"/>
    <property type="match status" value="1"/>
</dbReference>
<organism evidence="4 5">
    <name type="scientific">Thamnophis sirtalis</name>
    <dbReference type="NCBI Taxonomy" id="35019"/>
    <lineage>
        <taxon>Eukaryota</taxon>
        <taxon>Metazoa</taxon>
        <taxon>Chordata</taxon>
        <taxon>Craniata</taxon>
        <taxon>Vertebrata</taxon>
        <taxon>Euteleostomi</taxon>
        <taxon>Lepidosauria</taxon>
        <taxon>Squamata</taxon>
        <taxon>Bifurcata</taxon>
        <taxon>Unidentata</taxon>
        <taxon>Episquamata</taxon>
        <taxon>Toxicofera</taxon>
        <taxon>Serpentes</taxon>
        <taxon>Colubroidea</taxon>
        <taxon>Colubridae</taxon>
        <taxon>Natricinae</taxon>
        <taxon>Thamnophis</taxon>
    </lineage>
</organism>
<dbReference type="PANTHER" id="PTHR14167:SF116">
    <property type="entry name" value="CAP, ISOFORM AC"/>
    <property type="match status" value="1"/>
</dbReference>
<dbReference type="GeneID" id="106553985"/>
<sequence>MMKRFSHLLHGSTRNAPDNNISTITPTGGVAEQRTDGVYAAIRVAEANASMDHDYRALYDYEAQNEDELDMQAGDIVNIIEAGEDGWWTVELDGQQGFVPGSYLEKL</sequence>
<gene>
    <name evidence="5" type="primary">LOC106553985</name>
</gene>
<dbReference type="AlphaFoldDB" id="A0A6I9YWS2"/>